<dbReference type="InterPro" id="IPR027994">
    <property type="entry name" value="WxL_dom"/>
</dbReference>
<organism evidence="2 3">
    <name type="scientific">Isobaculum melis</name>
    <dbReference type="NCBI Taxonomy" id="142588"/>
    <lineage>
        <taxon>Bacteria</taxon>
        <taxon>Bacillati</taxon>
        <taxon>Bacillota</taxon>
        <taxon>Bacilli</taxon>
        <taxon>Lactobacillales</taxon>
        <taxon>Carnobacteriaceae</taxon>
        <taxon>Isobaculum</taxon>
    </lineage>
</organism>
<reference evidence="2 3" key="1">
    <citation type="submission" date="2016-10" db="EMBL/GenBank/DDBJ databases">
        <authorList>
            <person name="de Groot N.N."/>
        </authorList>
    </citation>
    <scope>NUCLEOTIDE SEQUENCE [LARGE SCALE GENOMIC DNA]</scope>
    <source>
        <strain evidence="2 3">DSM 13760</strain>
    </source>
</reference>
<feature type="domain" description="WxL" evidence="1">
    <location>
        <begin position="1"/>
        <end position="53"/>
    </location>
</feature>
<dbReference type="Pfam" id="PF13731">
    <property type="entry name" value="WxL"/>
    <property type="match status" value="1"/>
</dbReference>
<accession>A0A1H9UFN8</accession>
<sequence>MAAKNGEGAGTFVYRFGNDATKAESINLNVPGKTAKLAEAYTTTITWSLTDVPGQ</sequence>
<keyword evidence="3" id="KW-1185">Reference proteome</keyword>
<proteinExistence type="predicted"/>
<evidence type="ECO:0000259" key="1">
    <source>
        <dbReference type="Pfam" id="PF13731"/>
    </source>
</evidence>
<gene>
    <name evidence="2" type="ORF">SAMN04488559_12911</name>
</gene>
<evidence type="ECO:0000313" key="2">
    <source>
        <dbReference type="EMBL" id="SES08255.1"/>
    </source>
</evidence>
<protein>
    <submittedName>
        <fullName evidence="2">WxL domain surface cell wall-binding</fullName>
    </submittedName>
</protein>
<dbReference type="STRING" id="142588.SAMN04488559_12911"/>
<evidence type="ECO:0000313" key="3">
    <source>
        <dbReference type="Proteomes" id="UP000198948"/>
    </source>
</evidence>
<name>A0A1H9UFN8_9LACT</name>
<dbReference type="EMBL" id="FOHA01000029">
    <property type="protein sequence ID" value="SES08255.1"/>
    <property type="molecule type" value="Genomic_DNA"/>
</dbReference>
<dbReference type="Proteomes" id="UP000198948">
    <property type="component" value="Unassembled WGS sequence"/>
</dbReference>
<dbReference type="AlphaFoldDB" id="A0A1H9UFN8"/>